<reference evidence="1 2" key="1">
    <citation type="journal article" date="2013" name="ISME J.">
        <title>By their genes ye shall know them: genomic signatures of predatory bacteria.</title>
        <authorList>
            <person name="Pasternak Z."/>
            <person name="Pietrokovski S."/>
            <person name="Rotem O."/>
            <person name="Gophna U."/>
            <person name="Lurie-Weinberger M.N."/>
            <person name="Jurkevitch E."/>
        </authorList>
    </citation>
    <scope>NUCLEOTIDE SEQUENCE [LARGE SCALE GENOMIC DNA]</scope>
    <source>
        <strain evidence="1">EPB</strain>
    </source>
</reference>
<proteinExistence type="predicted"/>
<sequence>MNIVIFCAVSLQFRENGKKLIGGGMYDTDRILIATRVFFRTRKTHANNAAHRLMY</sequence>
<evidence type="ECO:0000313" key="1">
    <source>
        <dbReference type="EMBL" id="AGH98722.1"/>
    </source>
</evidence>
<dbReference type="AlphaFoldDB" id="M4VH60"/>
<dbReference type="EMBL" id="CP003538">
    <property type="protein sequence ID" value="AGH98722.1"/>
    <property type="molecule type" value="Genomic_DNA"/>
</dbReference>
<organism evidence="1 2">
    <name type="scientific">Micavibrio aeruginosavorus EPB</name>
    <dbReference type="NCBI Taxonomy" id="349215"/>
    <lineage>
        <taxon>Bacteria</taxon>
        <taxon>Pseudomonadati</taxon>
        <taxon>Bdellovibrionota</taxon>
        <taxon>Bdellovibrionia</taxon>
        <taxon>Bdellovibrionales</taxon>
        <taxon>Pseudobdellovibrionaceae</taxon>
        <taxon>Micavibrio</taxon>
    </lineage>
</organism>
<accession>M4VH60</accession>
<name>M4VH60_9BACT</name>
<evidence type="ECO:0000313" key="2">
    <source>
        <dbReference type="Proteomes" id="UP000011932"/>
    </source>
</evidence>
<dbReference type="KEGG" id="man:A11S_1921"/>
<dbReference type="HOGENOM" id="CLU_3027151_0_0_5"/>
<protein>
    <submittedName>
        <fullName evidence="1">Uncharacterized protein</fullName>
    </submittedName>
</protein>
<gene>
    <name evidence="1" type="ORF">A11S_1921</name>
</gene>
<dbReference type="Proteomes" id="UP000011932">
    <property type="component" value="Chromosome"/>
</dbReference>